<dbReference type="PANTHER" id="PTHR46795:SF2">
    <property type="entry name" value="ABC TRANSPORTER, PERMEASE PROTEIN"/>
    <property type="match status" value="1"/>
</dbReference>
<reference evidence="2 3" key="1">
    <citation type="submission" date="2019-03" db="EMBL/GenBank/DDBJ databases">
        <title>Genomic Encyclopedia of Type Strains, Phase IV (KMG-IV): sequencing the most valuable type-strain genomes for metagenomic binning, comparative biology and taxonomic classification.</title>
        <authorList>
            <person name="Goeker M."/>
        </authorList>
    </citation>
    <scope>NUCLEOTIDE SEQUENCE [LARGE SCALE GENOMIC DNA]</scope>
    <source>
        <strain evidence="2 3">DSM 46831</strain>
    </source>
</reference>
<evidence type="ECO:0000313" key="2">
    <source>
        <dbReference type="EMBL" id="TCP68585.1"/>
    </source>
</evidence>
<feature type="transmembrane region" description="Helical" evidence="1">
    <location>
        <begin position="399"/>
        <end position="417"/>
    </location>
</feature>
<gene>
    <name evidence="2" type="ORF">EDD57_11646</name>
</gene>
<organism evidence="2 3">
    <name type="scientific">Baia soyae</name>
    <dbReference type="NCBI Taxonomy" id="1544746"/>
    <lineage>
        <taxon>Bacteria</taxon>
        <taxon>Bacillati</taxon>
        <taxon>Bacillota</taxon>
        <taxon>Bacilli</taxon>
        <taxon>Bacillales</taxon>
        <taxon>Thermoactinomycetaceae</taxon>
        <taxon>Baia</taxon>
    </lineage>
</organism>
<keyword evidence="3" id="KW-1185">Reference proteome</keyword>
<dbReference type="PANTHER" id="PTHR46795">
    <property type="entry name" value="ABC TRANSPORTER PERMEASE-RELATED-RELATED"/>
    <property type="match status" value="1"/>
</dbReference>
<dbReference type="InterPro" id="IPR052536">
    <property type="entry name" value="ABC-4_Integral_Memb_Prot"/>
</dbReference>
<evidence type="ECO:0000313" key="3">
    <source>
        <dbReference type="Proteomes" id="UP000294746"/>
    </source>
</evidence>
<accession>A0A4R2SBM8</accession>
<sequence>MYAIQNQNELKEVPFTEWLMYSGYDLKIALIILTAVTYLLFSQISTIGITLLKRNSRLYFYKTNLLWISNLAHQAKHNVRNLFMSTVLITISLAFTANLYTSYLYTAEQILKEFLVPISYLSYPQDKHLKENIHYIDTYLEKNGYEYRKVQVPLLALNKIEDPYNEELTTALLSNSTFNQLARFHGREPISLEGNDSLELISGGWGVNPPSTFQKNEMEVGERKLNIIGTDNTPYFPFVAQTYYVISDDLYRKVKPNYPTYTLVEYQIPNWTRLGDFSAQINKRFNGESQRVMTTADHFQGELVRNKTFFFIGSFISMVFFIAAISFLYFRLFANIQEEREKYRNLTKIGLKRKEIKRIITRQLAIFFFSPFAIASVHAYMILVFLNKKNVEWAPFDKILQVITIFGVIQVLYFIWIRSKYIRTIFHYLD</sequence>
<dbReference type="AlphaFoldDB" id="A0A4R2SBM8"/>
<keyword evidence="1" id="KW-0812">Transmembrane</keyword>
<dbReference type="RefSeq" id="WP_131848739.1">
    <property type="nucleotide sequence ID" value="NZ_SLXV01000016.1"/>
</dbReference>
<keyword evidence="1" id="KW-1133">Transmembrane helix</keyword>
<evidence type="ECO:0008006" key="4">
    <source>
        <dbReference type="Google" id="ProtNLM"/>
    </source>
</evidence>
<feature type="transmembrane region" description="Helical" evidence="1">
    <location>
        <begin position="309"/>
        <end position="334"/>
    </location>
</feature>
<dbReference type="OrthoDB" id="1937696at2"/>
<evidence type="ECO:0000256" key="1">
    <source>
        <dbReference type="SAM" id="Phobius"/>
    </source>
</evidence>
<protein>
    <recommendedName>
        <fullName evidence="4">ABC transport system permease protein</fullName>
    </recommendedName>
</protein>
<dbReference type="Proteomes" id="UP000294746">
    <property type="component" value="Unassembled WGS sequence"/>
</dbReference>
<feature type="transmembrane region" description="Helical" evidence="1">
    <location>
        <begin position="364"/>
        <end position="387"/>
    </location>
</feature>
<dbReference type="EMBL" id="SLXV01000016">
    <property type="protein sequence ID" value="TCP68585.1"/>
    <property type="molecule type" value="Genomic_DNA"/>
</dbReference>
<feature type="transmembrane region" description="Helical" evidence="1">
    <location>
        <begin position="82"/>
        <end position="105"/>
    </location>
</feature>
<feature type="transmembrane region" description="Helical" evidence="1">
    <location>
        <begin position="28"/>
        <end position="52"/>
    </location>
</feature>
<comment type="caution">
    <text evidence="2">The sequence shown here is derived from an EMBL/GenBank/DDBJ whole genome shotgun (WGS) entry which is preliminary data.</text>
</comment>
<keyword evidence="1" id="KW-0472">Membrane</keyword>
<proteinExistence type="predicted"/>
<name>A0A4R2SBM8_9BACL</name>